<evidence type="ECO:0000256" key="1">
    <source>
        <dbReference type="SAM" id="SignalP"/>
    </source>
</evidence>
<organism evidence="2 3">
    <name type="scientific">Acrocarpospora macrocephala</name>
    <dbReference type="NCBI Taxonomy" id="150177"/>
    <lineage>
        <taxon>Bacteria</taxon>
        <taxon>Bacillati</taxon>
        <taxon>Actinomycetota</taxon>
        <taxon>Actinomycetes</taxon>
        <taxon>Streptosporangiales</taxon>
        <taxon>Streptosporangiaceae</taxon>
        <taxon>Acrocarpospora</taxon>
    </lineage>
</organism>
<evidence type="ECO:0000313" key="2">
    <source>
        <dbReference type="EMBL" id="GES11805.1"/>
    </source>
</evidence>
<keyword evidence="1" id="KW-0732">Signal</keyword>
<accession>A0A5M3WR69</accession>
<proteinExistence type="predicted"/>
<dbReference type="InterPro" id="IPR006311">
    <property type="entry name" value="TAT_signal"/>
</dbReference>
<name>A0A5M3WR69_9ACTN</name>
<protein>
    <submittedName>
        <fullName evidence="2">Uncharacterized protein</fullName>
    </submittedName>
</protein>
<dbReference type="RefSeq" id="WP_155357160.1">
    <property type="nucleotide sequence ID" value="NZ_BAAAHL010000038.1"/>
</dbReference>
<evidence type="ECO:0000313" key="3">
    <source>
        <dbReference type="Proteomes" id="UP000331127"/>
    </source>
</evidence>
<dbReference type="Proteomes" id="UP000331127">
    <property type="component" value="Unassembled WGS sequence"/>
</dbReference>
<keyword evidence="3" id="KW-1185">Reference proteome</keyword>
<feature type="chain" id="PRO_5024340453" evidence="1">
    <location>
        <begin position="35"/>
        <end position="366"/>
    </location>
</feature>
<dbReference type="EMBL" id="BLAE01000033">
    <property type="protein sequence ID" value="GES11805.1"/>
    <property type="molecule type" value="Genomic_DNA"/>
</dbReference>
<dbReference type="AlphaFoldDB" id="A0A5M3WR69"/>
<sequence length="366" mass="38049">MSPIRLPLRRILLALVSAALVAAGLTALSGPAQAAVPNRWGFALVNIPSGVPDPSHQAGSWPAAFSVNVSPGVVGQTFVRFPQIGGPGGIVHVTAVVSAPAWCQVEKWNAVGVDEVVSVRCYRFGGVPGFVPFTIVYEESSGPLPPGTHGFGYVAYNGAAVVGSYNSVLAANTVVPGGLGVWTVTLNGLGSPSPAGNIQVTAVNPTAPARCKVGGWAPSAAVQTVQVRCHDGVNNPFNTGWNLTYQRERAITGGAIPPKNFAYTFDLNPANPGPYVPAPPGINYNSQGGVNTVQTAGAGMRLVLFPRVGVLRDHVQVTAYGPGPEYCNLLTTWGTGGSQATVRDVVCYNATTRLDRQSLVTYTSEF</sequence>
<dbReference type="PROSITE" id="PS51318">
    <property type="entry name" value="TAT"/>
    <property type="match status" value="1"/>
</dbReference>
<reference evidence="2 3" key="1">
    <citation type="submission" date="2019-10" db="EMBL/GenBank/DDBJ databases">
        <title>Whole genome shotgun sequence of Acrocarpospora macrocephala NBRC 16266.</title>
        <authorList>
            <person name="Ichikawa N."/>
            <person name="Kimura A."/>
            <person name="Kitahashi Y."/>
            <person name="Komaki H."/>
            <person name="Oguchi A."/>
        </authorList>
    </citation>
    <scope>NUCLEOTIDE SEQUENCE [LARGE SCALE GENOMIC DNA]</scope>
    <source>
        <strain evidence="2 3">NBRC 16266</strain>
    </source>
</reference>
<gene>
    <name evidence="2" type="ORF">Amac_054020</name>
</gene>
<dbReference type="OrthoDB" id="3806195at2"/>
<comment type="caution">
    <text evidence="2">The sequence shown here is derived from an EMBL/GenBank/DDBJ whole genome shotgun (WGS) entry which is preliminary data.</text>
</comment>
<feature type="signal peptide" evidence="1">
    <location>
        <begin position="1"/>
        <end position="34"/>
    </location>
</feature>